<keyword evidence="8" id="KW-0393">Immunoglobulin domain</keyword>
<feature type="region of interest" description="Disordered" evidence="9">
    <location>
        <begin position="126"/>
        <end position="147"/>
    </location>
</feature>
<dbReference type="InterPro" id="IPR000920">
    <property type="entry name" value="Myelin_P0-rel"/>
</dbReference>
<reference evidence="14" key="1">
    <citation type="submission" date="2025-08" db="UniProtKB">
        <authorList>
            <consortium name="RefSeq"/>
        </authorList>
    </citation>
    <scope>IDENTIFICATION</scope>
    <source>
        <tissue evidence="14">Sperm</tissue>
    </source>
</reference>
<sequence>MAWRVATLAVLALQVSAVLADIQDVGGPLLSFVRLPCHFDRTEDVDAITVQWKFLKGGDEFPILYYCDVLKRKTERVIWEGDLREGDAGIGLLDASRDDEGLYSCEVVNIAENKQQKTTVRLTIREPGSSGEQSDPPAAPANQRSEAEAKSGTSVAAIIAATSLCVILVVGSLVYVKWKTNGTRAMVTAYKAVDPGRQGQGGGRPLVTITVTDGSFGGSQVKQVSVV</sequence>
<evidence type="ECO:0000256" key="8">
    <source>
        <dbReference type="ARBA" id="ARBA00023319"/>
    </source>
</evidence>
<feature type="signal peptide" evidence="11">
    <location>
        <begin position="1"/>
        <end position="20"/>
    </location>
</feature>
<feature type="domain" description="Ig-like" evidence="12">
    <location>
        <begin position="26"/>
        <end position="123"/>
    </location>
</feature>
<keyword evidence="4 10" id="KW-1133">Transmembrane helix</keyword>
<dbReference type="KEGG" id="pmrn:116957520"/>
<dbReference type="InterPro" id="IPR036179">
    <property type="entry name" value="Ig-like_dom_sf"/>
</dbReference>
<evidence type="ECO:0000256" key="3">
    <source>
        <dbReference type="ARBA" id="ARBA00022729"/>
    </source>
</evidence>
<accession>A0AAJ7UFQ2</accession>
<evidence type="ECO:0000256" key="2">
    <source>
        <dbReference type="ARBA" id="ARBA00022692"/>
    </source>
</evidence>
<keyword evidence="2 10" id="KW-0812">Transmembrane</keyword>
<evidence type="ECO:0000313" key="13">
    <source>
        <dbReference type="Proteomes" id="UP001318040"/>
    </source>
</evidence>
<evidence type="ECO:0000313" key="14">
    <source>
        <dbReference type="RefSeq" id="XP_032835616.1"/>
    </source>
</evidence>
<keyword evidence="6" id="KW-1015">Disulfide bond</keyword>
<dbReference type="InterPro" id="IPR013106">
    <property type="entry name" value="Ig_V-set"/>
</dbReference>
<evidence type="ECO:0000256" key="6">
    <source>
        <dbReference type="ARBA" id="ARBA00023157"/>
    </source>
</evidence>
<dbReference type="InterPro" id="IPR007110">
    <property type="entry name" value="Ig-like_dom"/>
</dbReference>
<dbReference type="AlphaFoldDB" id="A0AAJ7UFQ2"/>
<evidence type="ECO:0000256" key="1">
    <source>
        <dbReference type="ARBA" id="ARBA00004479"/>
    </source>
</evidence>
<dbReference type="Gene3D" id="2.60.40.10">
    <property type="entry name" value="Immunoglobulins"/>
    <property type="match status" value="1"/>
</dbReference>
<protein>
    <submittedName>
        <fullName evidence="14">Uncharacterized protein LOC116957520</fullName>
    </submittedName>
</protein>
<keyword evidence="7" id="KW-0325">Glycoprotein</keyword>
<evidence type="ECO:0000256" key="10">
    <source>
        <dbReference type="SAM" id="Phobius"/>
    </source>
</evidence>
<evidence type="ECO:0000256" key="9">
    <source>
        <dbReference type="SAM" id="MobiDB-lite"/>
    </source>
</evidence>
<proteinExistence type="predicted"/>
<dbReference type="PANTHER" id="PTHR13869">
    <property type="entry name" value="MYELIN P0 RELATED"/>
    <property type="match status" value="1"/>
</dbReference>
<dbReference type="GO" id="GO:0016020">
    <property type="term" value="C:membrane"/>
    <property type="evidence" value="ECO:0007669"/>
    <property type="project" value="UniProtKB-SubCell"/>
</dbReference>
<dbReference type="RefSeq" id="XP_032835616.1">
    <property type="nucleotide sequence ID" value="XM_032979725.1"/>
</dbReference>
<keyword evidence="5 10" id="KW-0472">Membrane</keyword>
<evidence type="ECO:0000256" key="11">
    <source>
        <dbReference type="SAM" id="SignalP"/>
    </source>
</evidence>
<comment type="subcellular location">
    <subcellularLocation>
        <location evidence="1">Membrane</location>
        <topology evidence="1">Single-pass type I membrane protein</topology>
    </subcellularLocation>
</comment>
<keyword evidence="3 11" id="KW-0732">Signal</keyword>
<keyword evidence="13" id="KW-1185">Reference proteome</keyword>
<name>A0AAJ7UFQ2_PETMA</name>
<dbReference type="PROSITE" id="PS50835">
    <property type="entry name" value="IG_LIKE"/>
    <property type="match status" value="1"/>
</dbReference>
<dbReference type="SUPFAM" id="SSF48726">
    <property type="entry name" value="Immunoglobulin"/>
    <property type="match status" value="1"/>
</dbReference>
<dbReference type="InterPro" id="IPR013783">
    <property type="entry name" value="Ig-like_fold"/>
</dbReference>
<evidence type="ECO:0000256" key="5">
    <source>
        <dbReference type="ARBA" id="ARBA00023136"/>
    </source>
</evidence>
<organism evidence="13 14">
    <name type="scientific">Petromyzon marinus</name>
    <name type="common">Sea lamprey</name>
    <dbReference type="NCBI Taxonomy" id="7757"/>
    <lineage>
        <taxon>Eukaryota</taxon>
        <taxon>Metazoa</taxon>
        <taxon>Chordata</taxon>
        <taxon>Craniata</taxon>
        <taxon>Vertebrata</taxon>
        <taxon>Cyclostomata</taxon>
        <taxon>Hyperoartia</taxon>
        <taxon>Petromyzontiformes</taxon>
        <taxon>Petromyzontidae</taxon>
        <taxon>Petromyzon</taxon>
    </lineage>
</organism>
<dbReference type="Proteomes" id="UP001318040">
    <property type="component" value="Chromosome 76"/>
</dbReference>
<dbReference type="Pfam" id="PF07686">
    <property type="entry name" value="V-set"/>
    <property type="match status" value="1"/>
</dbReference>
<evidence type="ECO:0000259" key="12">
    <source>
        <dbReference type="PROSITE" id="PS50835"/>
    </source>
</evidence>
<feature type="transmembrane region" description="Helical" evidence="10">
    <location>
        <begin position="155"/>
        <end position="176"/>
    </location>
</feature>
<evidence type="ECO:0000256" key="4">
    <source>
        <dbReference type="ARBA" id="ARBA00022989"/>
    </source>
</evidence>
<feature type="chain" id="PRO_5042487184" evidence="11">
    <location>
        <begin position="21"/>
        <end position="227"/>
    </location>
</feature>
<evidence type="ECO:0000256" key="7">
    <source>
        <dbReference type="ARBA" id="ARBA00023180"/>
    </source>
</evidence>
<gene>
    <name evidence="14" type="primary">LOC116957520</name>
</gene>
<dbReference type="PANTHER" id="PTHR13869:SF24">
    <property type="entry name" value="BASEMENT MEMBRANE-SPECIFIC HEPARAN SULFATE PROTEOGLYCAN CORE PROTEIN-LIKE"/>
    <property type="match status" value="1"/>
</dbReference>